<evidence type="ECO:0000313" key="2">
    <source>
        <dbReference type="EMBL" id="KAI1723337.1"/>
    </source>
</evidence>
<feature type="region of interest" description="Disordered" evidence="1">
    <location>
        <begin position="68"/>
        <end position="136"/>
    </location>
</feature>
<comment type="caution">
    <text evidence="2">The sequence shown here is derived from an EMBL/GenBank/DDBJ whole genome shotgun (WGS) entry which is preliminary data.</text>
</comment>
<gene>
    <name evidence="2" type="ORF">DdX_03492</name>
</gene>
<feature type="compositionally biased region" description="Polar residues" evidence="1">
    <location>
        <begin position="124"/>
        <end position="136"/>
    </location>
</feature>
<proteinExistence type="predicted"/>
<dbReference type="GO" id="GO:0007264">
    <property type="term" value="P:small GTPase-mediated signal transduction"/>
    <property type="evidence" value="ECO:0007669"/>
    <property type="project" value="InterPro"/>
</dbReference>
<feature type="compositionally biased region" description="Low complexity" evidence="1">
    <location>
        <begin position="96"/>
        <end position="113"/>
    </location>
</feature>
<dbReference type="Gene3D" id="1.10.840.10">
    <property type="entry name" value="Ras guanine-nucleotide exchange factors catalytic domain"/>
    <property type="match status" value="1"/>
</dbReference>
<dbReference type="EMBL" id="JAKKPZ010000003">
    <property type="protein sequence ID" value="KAI1723337.1"/>
    <property type="molecule type" value="Genomic_DNA"/>
</dbReference>
<accession>A0AAD4R820</accession>
<dbReference type="Proteomes" id="UP001201812">
    <property type="component" value="Unassembled WGS sequence"/>
</dbReference>
<keyword evidence="3" id="KW-1185">Reference proteome</keyword>
<feature type="compositionally biased region" description="Low complexity" evidence="1">
    <location>
        <begin position="253"/>
        <end position="265"/>
    </location>
</feature>
<feature type="region of interest" description="Disordered" evidence="1">
    <location>
        <begin position="189"/>
        <end position="360"/>
    </location>
</feature>
<reference evidence="2" key="1">
    <citation type="submission" date="2022-01" db="EMBL/GenBank/DDBJ databases">
        <title>Genome Sequence Resource for Two Populations of Ditylenchus destructor, the Migratory Endoparasitic Phytonematode.</title>
        <authorList>
            <person name="Zhang H."/>
            <person name="Lin R."/>
            <person name="Xie B."/>
        </authorList>
    </citation>
    <scope>NUCLEOTIDE SEQUENCE</scope>
    <source>
        <strain evidence="2">BazhouSP</strain>
    </source>
</reference>
<dbReference type="InterPro" id="IPR036964">
    <property type="entry name" value="RASGEF_cat_dom_sf"/>
</dbReference>
<dbReference type="AlphaFoldDB" id="A0AAD4R820"/>
<protein>
    <submittedName>
        <fullName evidence="2">Filamentous hemagglutinin</fullName>
    </submittedName>
</protein>
<evidence type="ECO:0000313" key="3">
    <source>
        <dbReference type="Proteomes" id="UP001201812"/>
    </source>
</evidence>
<sequence>MISLDLCCRCAPSPPSTPKVCSSKKFFENLNPLNGFKDKDDLETYLYTQSQKIEPKDGDIVHVRPKHAPEALRSPGVKPPKTPTSNTATFNRSRSHNSSNRHTSSSAMSSPRSPTGAVAISGRHASSSQVTSPTLLSVPNSRNVFFSTSSNEGESNFAVVDINPGQTSRWLGDVGRVNQAFTSEYAPISPILSPVPNRFTFPTPPPQPANQRRKPPAPPPLSGGASPTSPSIPSRAPVTPRRKPPAPPPPTTPGEEPLPLLAPNPIDSDPPPLAPKPSAKTKTPASPSEDGESLVMSPPPLKPRRKPPAPPPPALQIQAEDCASTSSPSRFTHPPPPTVGPRGKPPAPPPPHSPPPAEPQ</sequence>
<organism evidence="2 3">
    <name type="scientific">Ditylenchus destructor</name>
    <dbReference type="NCBI Taxonomy" id="166010"/>
    <lineage>
        <taxon>Eukaryota</taxon>
        <taxon>Metazoa</taxon>
        <taxon>Ecdysozoa</taxon>
        <taxon>Nematoda</taxon>
        <taxon>Chromadorea</taxon>
        <taxon>Rhabditida</taxon>
        <taxon>Tylenchina</taxon>
        <taxon>Tylenchomorpha</taxon>
        <taxon>Sphaerularioidea</taxon>
        <taxon>Anguinidae</taxon>
        <taxon>Anguininae</taxon>
        <taxon>Ditylenchus</taxon>
    </lineage>
</organism>
<feature type="compositionally biased region" description="Pro residues" evidence="1">
    <location>
        <begin position="333"/>
        <end position="360"/>
    </location>
</feature>
<feature type="compositionally biased region" description="Low complexity" evidence="1">
    <location>
        <begin position="222"/>
        <end position="239"/>
    </location>
</feature>
<dbReference type="GO" id="GO:0005085">
    <property type="term" value="F:guanyl-nucleotide exchange factor activity"/>
    <property type="evidence" value="ECO:0007669"/>
    <property type="project" value="InterPro"/>
</dbReference>
<name>A0AAD4R820_9BILA</name>
<evidence type="ECO:0000256" key="1">
    <source>
        <dbReference type="SAM" id="MobiDB-lite"/>
    </source>
</evidence>